<comment type="caution">
    <text evidence="1">The sequence shown here is derived from an EMBL/GenBank/DDBJ whole genome shotgun (WGS) entry which is preliminary data.</text>
</comment>
<dbReference type="AlphaFoldDB" id="A0A225UP02"/>
<organism evidence="1 2">
    <name type="scientific">Phytophthora megakarya</name>
    <dbReference type="NCBI Taxonomy" id="4795"/>
    <lineage>
        <taxon>Eukaryota</taxon>
        <taxon>Sar</taxon>
        <taxon>Stramenopiles</taxon>
        <taxon>Oomycota</taxon>
        <taxon>Peronosporomycetes</taxon>
        <taxon>Peronosporales</taxon>
        <taxon>Peronosporaceae</taxon>
        <taxon>Phytophthora</taxon>
    </lineage>
</organism>
<name>A0A225UP02_9STRA</name>
<keyword evidence="2" id="KW-1185">Reference proteome</keyword>
<sequence length="58" mass="6668">MDQLRNQAINAILEFADEVLLDLEKETMRTMRAIVHSFRSVAVYFGGLQKSIIVLPKF</sequence>
<accession>A0A225UP02</accession>
<proteinExistence type="predicted"/>
<reference evidence="2" key="1">
    <citation type="submission" date="2017-03" db="EMBL/GenBank/DDBJ databases">
        <title>Phytopthora megakarya and P. palmivora, two closely related causual agents of cacao black pod achieved similar genome size and gene model numbers by different mechanisms.</title>
        <authorList>
            <person name="Ali S."/>
            <person name="Shao J."/>
            <person name="Larry D.J."/>
            <person name="Kronmiller B."/>
            <person name="Shen D."/>
            <person name="Strem M.D."/>
            <person name="Melnick R.L."/>
            <person name="Guiltinan M.J."/>
            <person name="Tyler B.M."/>
            <person name="Meinhardt L.W."/>
            <person name="Bailey B.A."/>
        </authorList>
    </citation>
    <scope>NUCLEOTIDE SEQUENCE [LARGE SCALE GENOMIC DNA]</scope>
    <source>
        <strain evidence="2">zdho120</strain>
    </source>
</reference>
<dbReference type="Proteomes" id="UP000198211">
    <property type="component" value="Unassembled WGS sequence"/>
</dbReference>
<gene>
    <name evidence="1" type="ORF">PHMEG_00035533</name>
</gene>
<evidence type="ECO:0000313" key="1">
    <source>
        <dbReference type="EMBL" id="OWY94670.1"/>
    </source>
</evidence>
<protein>
    <submittedName>
        <fullName evidence="1">Uncharacterized protein</fullName>
    </submittedName>
</protein>
<evidence type="ECO:0000313" key="2">
    <source>
        <dbReference type="Proteomes" id="UP000198211"/>
    </source>
</evidence>
<dbReference type="EMBL" id="NBNE01014003">
    <property type="protein sequence ID" value="OWY94670.1"/>
    <property type="molecule type" value="Genomic_DNA"/>
</dbReference>